<keyword evidence="3 4" id="KW-0975">Bacterial flagellum</keyword>
<dbReference type="PATRIC" id="fig|1560234.3.peg.502"/>
<dbReference type="Proteomes" id="UP000091979">
    <property type="component" value="Unassembled WGS sequence"/>
</dbReference>
<dbReference type="AlphaFoldDB" id="A0A1B7XD03"/>
<dbReference type="InterPro" id="IPR001624">
    <property type="entry name" value="FliE"/>
</dbReference>
<dbReference type="STRING" id="1560234.SP90_08390"/>
<evidence type="ECO:0000256" key="5">
    <source>
        <dbReference type="NCBIfam" id="TIGR00205"/>
    </source>
</evidence>
<sequence length="108" mass="11854">MSIQNVGMKAYSEALKSFASGTHKVQKSAASEEKVTSSFMETVEASVKKVNEMQQNKAAMVESFASGEQQNVHELMISLQKASVAMNLTSAVRNKVLNAYNEISKMQF</sequence>
<evidence type="ECO:0000256" key="4">
    <source>
        <dbReference type="HAMAP-Rule" id="MF_00724"/>
    </source>
</evidence>
<comment type="similarity">
    <text evidence="2 4">Belongs to the FliE family.</text>
</comment>
<evidence type="ECO:0000256" key="3">
    <source>
        <dbReference type="ARBA" id="ARBA00023143"/>
    </source>
</evidence>
<dbReference type="GO" id="GO:0003774">
    <property type="term" value="F:cytoskeletal motor activity"/>
    <property type="evidence" value="ECO:0007669"/>
    <property type="project" value="InterPro"/>
</dbReference>
<keyword evidence="7" id="KW-1185">Reference proteome</keyword>
<reference evidence="6 7" key="1">
    <citation type="submission" date="2015-01" db="EMBL/GenBank/DDBJ databases">
        <title>Desulfovibrio sp. JC271 draft genome sequence.</title>
        <authorList>
            <person name="Shivani Y."/>
            <person name="Subhash Y."/>
            <person name="Sasikala C."/>
            <person name="Ramana C.V."/>
        </authorList>
    </citation>
    <scope>NUCLEOTIDE SEQUENCE [LARGE SCALE GENOMIC DNA]</scope>
    <source>
        <strain evidence="6 7">JC271</strain>
    </source>
</reference>
<keyword evidence="6" id="KW-0282">Flagellum</keyword>
<comment type="subcellular location">
    <subcellularLocation>
        <location evidence="1 4">Bacterial flagellum basal body</location>
    </subcellularLocation>
</comment>
<name>A0A1B7XD03_9BACT</name>
<dbReference type="GO" id="GO:0009425">
    <property type="term" value="C:bacterial-type flagellum basal body"/>
    <property type="evidence" value="ECO:0007669"/>
    <property type="project" value="UniProtKB-SubCell"/>
</dbReference>
<keyword evidence="6" id="KW-0969">Cilium</keyword>
<evidence type="ECO:0000313" key="7">
    <source>
        <dbReference type="Proteomes" id="UP000091979"/>
    </source>
</evidence>
<protein>
    <recommendedName>
        <fullName evidence="4 5">Flagellar hook-basal body complex protein FliE</fullName>
    </recommendedName>
</protein>
<evidence type="ECO:0000313" key="6">
    <source>
        <dbReference type="EMBL" id="OBQ51847.1"/>
    </source>
</evidence>
<dbReference type="PRINTS" id="PR01006">
    <property type="entry name" value="FLGHOOKFLIE"/>
</dbReference>
<dbReference type="GO" id="GO:0071973">
    <property type="term" value="P:bacterial-type flagellum-dependent cell motility"/>
    <property type="evidence" value="ECO:0007669"/>
    <property type="project" value="InterPro"/>
</dbReference>
<comment type="caution">
    <text evidence="6">The sequence shown here is derived from an EMBL/GenBank/DDBJ whole genome shotgun (WGS) entry which is preliminary data.</text>
</comment>
<keyword evidence="6" id="KW-0966">Cell projection</keyword>
<dbReference type="Pfam" id="PF02049">
    <property type="entry name" value="FliE"/>
    <property type="match status" value="1"/>
</dbReference>
<dbReference type="PANTHER" id="PTHR34653">
    <property type="match status" value="1"/>
</dbReference>
<proteinExistence type="inferred from homology"/>
<dbReference type="RefSeq" id="WP_066854505.1">
    <property type="nucleotide sequence ID" value="NZ_JXMS01000012.1"/>
</dbReference>
<organism evidence="6 7">
    <name type="scientific">Halodesulfovibrio spirochaetisodalis</name>
    <dbReference type="NCBI Taxonomy" id="1560234"/>
    <lineage>
        <taxon>Bacteria</taxon>
        <taxon>Pseudomonadati</taxon>
        <taxon>Thermodesulfobacteriota</taxon>
        <taxon>Desulfovibrionia</taxon>
        <taxon>Desulfovibrionales</taxon>
        <taxon>Desulfovibrionaceae</taxon>
        <taxon>Halodesulfovibrio</taxon>
    </lineage>
</organism>
<dbReference type="GO" id="GO:0005198">
    <property type="term" value="F:structural molecule activity"/>
    <property type="evidence" value="ECO:0007669"/>
    <property type="project" value="UniProtKB-UniRule"/>
</dbReference>
<dbReference type="EMBL" id="JXMS01000012">
    <property type="protein sequence ID" value="OBQ51847.1"/>
    <property type="molecule type" value="Genomic_DNA"/>
</dbReference>
<dbReference type="OrthoDB" id="285952at2"/>
<evidence type="ECO:0000256" key="2">
    <source>
        <dbReference type="ARBA" id="ARBA00009272"/>
    </source>
</evidence>
<dbReference type="PANTHER" id="PTHR34653:SF1">
    <property type="entry name" value="FLAGELLAR HOOK-BASAL BODY COMPLEX PROTEIN FLIE"/>
    <property type="match status" value="1"/>
</dbReference>
<dbReference type="NCBIfam" id="TIGR00205">
    <property type="entry name" value="fliE"/>
    <property type="match status" value="1"/>
</dbReference>
<dbReference type="HAMAP" id="MF_00724">
    <property type="entry name" value="FliE"/>
    <property type="match status" value="1"/>
</dbReference>
<gene>
    <name evidence="4" type="primary">fliE</name>
    <name evidence="6" type="ORF">SP90_08390</name>
</gene>
<evidence type="ECO:0000256" key="1">
    <source>
        <dbReference type="ARBA" id="ARBA00004117"/>
    </source>
</evidence>
<accession>A0A1B7XD03</accession>